<keyword evidence="1" id="KW-0732">Signal</keyword>
<dbReference type="KEGG" id="suls:Sdiek1_2715"/>
<evidence type="ECO:0000256" key="1">
    <source>
        <dbReference type="SAM" id="SignalP"/>
    </source>
</evidence>
<protein>
    <submittedName>
        <fullName evidence="2">Uncharacterized protein</fullName>
    </submittedName>
</protein>
<sequence>MRVIVLCCLFFLSLFANDSAAFKETRYLYALDKNITLEGYITFGEQNIVIEYVKPEPKVLTYFEEKLTIQDAKGYQVIDAQSMPSMNYFFMIIKAVHDENTLLLNSFFEATTQGDETVLTPKGVAAEVLEEVRIVRHEKKLHSLHVKIKNGDRITIEVMD</sequence>
<gene>
    <name evidence="2" type="ORF">Sdiek1_2715</name>
</gene>
<name>A0A1Y0HRS6_9BACT</name>
<evidence type="ECO:0000313" key="2">
    <source>
        <dbReference type="EMBL" id="ARU49863.1"/>
    </source>
</evidence>
<feature type="signal peptide" evidence="1">
    <location>
        <begin position="1"/>
        <end position="20"/>
    </location>
</feature>
<keyword evidence="3" id="KW-1185">Reference proteome</keyword>
<accession>A0A1Y0HRS6</accession>
<dbReference type="EMBL" id="CP021416">
    <property type="protein sequence ID" value="ARU49863.1"/>
    <property type="molecule type" value="Genomic_DNA"/>
</dbReference>
<feature type="chain" id="PRO_5013322021" evidence="1">
    <location>
        <begin position="21"/>
        <end position="160"/>
    </location>
</feature>
<dbReference type="Gene3D" id="2.50.20.10">
    <property type="entry name" value="Lipoprotein localisation LolA/LolB/LppX"/>
    <property type="match status" value="1"/>
</dbReference>
<organism evidence="2 3">
    <name type="scientific">Sulfurospirillum diekertiae</name>
    <dbReference type="NCBI Taxonomy" id="1854492"/>
    <lineage>
        <taxon>Bacteria</taxon>
        <taxon>Pseudomonadati</taxon>
        <taxon>Campylobacterota</taxon>
        <taxon>Epsilonproteobacteria</taxon>
        <taxon>Campylobacterales</taxon>
        <taxon>Sulfurospirillaceae</taxon>
        <taxon>Sulfurospirillum</taxon>
    </lineage>
</organism>
<evidence type="ECO:0000313" key="3">
    <source>
        <dbReference type="Proteomes" id="UP000196005"/>
    </source>
</evidence>
<dbReference type="RefSeq" id="WP_087439542.1">
    <property type="nucleotide sequence ID" value="NZ_CP021416.1"/>
</dbReference>
<reference evidence="3" key="1">
    <citation type="submission" date="2017-05" db="EMBL/GenBank/DDBJ databases">
        <title>Dechlorination kinetics govern the competition between two new strains of the genus Sulfurospirillum.</title>
        <authorList>
            <person name="Buttet G.F."/>
            <person name="Murray A.M."/>
            <person name="Goris T."/>
            <person name="Burion M."/>
            <person name="Lin B."/>
            <person name="Rolle M."/>
            <person name="Maillard J."/>
        </authorList>
    </citation>
    <scope>NUCLEOTIDE SEQUENCE [LARGE SCALE GENOMIC DNA]</scope>
    <source>
        <strain evidence="3">SL2-1</strain>
    </source>
</reference>
<dbReference type="AlphaFoldDB" id="A0A1Y0HRS6"/>
<dbReference type="Proteomes" id="UP000196005">
    <property type="component" value="Chromosome"/>
</dbReference>
<dbReference type="OrthoDB" id="5339557at2"/>
<proteinExistence type="predicted"/>